<dbReference type="EMBL" id="MUFR01000122">
    <property type="protein sequence ID" value="OOF31901.1"/>
    <property type="molecule type" value="Genomic_DNA"/>
</dbReference>
<reference evidence="2" key="1">
    <citation type="submission" date="2017-01" db="EMBL/GenBank/DDBJ databases">
        <title>Draft genome of the species Salinivibrio costicola subsp. alcaliphilus.</title>
        <authorList>
            <person name="Lopez-Hermoso C."/>
            <person name="De La Haba R."/>
            <person name="Sanchez-Porro C."/>
            <person name="Ventosa A."/>
        </authorList>
    </citation>
    <scope>NUCLEOTIDE SEQUENCE [LARGE SCALE GENOMIC DNA]</scope>
    <source>
        <strain evidence="2">CBH448</strain>
    </source>
</reference>
<organism evidence="1 2">
    <name type="scientific">Salinivibrio costicola subsp. alcaliphilus</name>
    <dbReference type="NCBI Taxonomy" id="272773"/>
    <lineage>
        <taxon>Bacteria</taxon>
        <taxon>Pseudomonadati</taxon>
        <taxon>Pseudomonadota</taxon>
        <taxon>Gammaproteobacteria</taxon>
        <taxon>Vibrionales</taxon>
        <taxon>Vibrionaceae</taxon>
        <taxon>Salinivibrio</taxon>
    </lineage>
</organism>
<sequence length="90" mass="9658">MSIKTTPNVDVTTTNTDIEKSANDLSVEGSSRVYIEPRSGSVTGSKKEYSIVGDGLYAGINSEEAPQWMIDLIDSVVDQAVAKGLLDYNT</sequence>
<accession>A0ABX3KLV3</accession>
<keyword evidence="2" id="KW-1185">Reference proteome</keyword>
<name>A0ABX3KLV3_SALCS</name>
<proteinExistence type="predicted"/>
<comment type="caution">
    <text evidence="1">The sequence shown here is derived from an EMBL/GenBank/DDBJ whole genome shotgun (WGS) entry which is preliminary data.</text>
</comment>
<evidence type="ECO:0000313" key="1">
    <source>
        <dbReference type="EMBL" id="OOF31901.1"/>
    </source>
</evidence>
<evidence type="ECO:0000313" key="2">
    <source>
        <dbReference type="Proteomes" id="UP000189431"/>
    </source>
</evidence>
<feature type="non-terminal residue" evidence="1">
    <location>
        <position position="90"/>
    </location>
</feature>
<dbReference type="Proteomes" id="UP000189431">
    <property type="component" value="Unassembled WGS sequence"/>
</dbReference>
<gene>
    <name evidence="1" type="ORF">BZJ21_15460</name>
</gene>
<protein>
    <submittedName>
        <fullName evidence="1">Uncharacterized protein</fullName>
    </submittedName>
</protein>
<dbReference type="RefSeq" id="WP_131826359.1">
    <property type="nucleotide sequence ID" value="NZ_MUFR01000122.1"/>
</dbReference>